<sequence length="512" mass="55833">MTPPSEPPRRALDRRSFLRLAGIGLASGTALTLGGCGIFDSREPINTSGRVDFRNPLRIPPLAEGTVRDGTRVFDLVTQTGRTRIVDAGVADTWGVNGALLGPTLRARRGERVAVNLRNDLPETTTLHWHGMHLPAVADGGPHQAVEPGRTWSPSWTIAQPAATLWYHPHPHGQTERHVYRGLGGLFILDDDEESALALPRDYGIDDIPVIVQDKTFDDAGQLVETDRVDNGMLGDTILVNGTAAPVFQAAATHTRLRLLNASTARSYAFGVSDGRSLELIATDGGLLPAPVTIERILLTPGERAEVILQLEAGESVTLRSYPQEMGLSDSRARSTGAADELDILLVRAVADLRTSPALPRVLANAPDLHTHRVAATRSFELRSDRINGESMDMARIDDVITVDTTEIWEVRNAHGQPHNFHVHDTQFQVVSIGGESPPPELSGWKDTIYLPPDVDIRIALRFTDYTDPAVPYMYHCHLLWHEDKGMMGQFVVVEEGQSPTSNGNHHGPGHG</sequence>
<evidence type="ECO:0000259" key="5">
    <source>
        <dbReference type="Pfam" id="PF07731"/>
    </source>
</evidence>
<evidence type="ECO:0000313" key="7">
    <source>
        <dbReference type="EMBL" id="TKG73040.1"/>
    </source>
</evidence>
<evidence type="ECO:0000313" key="8">
    <source>
        <dbReference type="Proteomes" id="UP000309992"/>
    </source>
</evidence>
<organism evidence="7 8">
    <name type="scientific">Prauserella endophytica</name>
    <dbReference type="NCBI Taxonomy" id="1592324"/>
    <lineage>
        <taxon>Bacteria</taxon>
        <taxon>Bacillati</taxon>
        <taxon>Actinomycetota</taxon>
        <taxon>Actinomycetes</taxon>
        <taxon>Pseudonocardiales</taxon>
        <taxon>Pseudonocardiaceae</taxon>
        <taxon>Prauserella</taxon>
        <taxon>Prauserella coralliicola group</taxon>
    </lineage>
</organism>
<dbReference type="Pfam" id="PF07731">
    <property type="entry name" value="Cu-oxidase_2"/>
    <property type="match status" value="1"/>
</dbReference>
<feature type="domain" description="Plastocyanin-like" evidence="5">
    <location>
        <begin position="380"/>
        <end position="495"/>
    </location>
</feature>
<dbReference type="InterPro" id="IPR008972">
    <property type="entry name" value="Cupredoxin"/>
</dbReference>
<dbReference type="Proteomes" id="UP000309992">
    <property type="component" value="Unassembled WGS sequence"/>
</dbReference>
<comment type="similarity">
    <text evidence="1">Belongs to the multicopper oxidase family.</text>
</comment>
<reference evidence="7 8" key="1">
    <citation type="journal article" date="2015" name="Antonie Van Leeuwenhoek">
        <title>Prauserella endophytica sp. nov., an endophytic actinobacterium isolated from Tamarix taklamakanensis.</title>
        <authorList>
            <person name="Liu J.M."/>
            <person name="Habden X."/>
            <person name="Guo L."/>
            <person name="Tuo L."/>
            <person name="Jiang Z.K."/>
            <person name="Liu S.W."/>
            <person name="Liu X.F."/>
            <person name="Chen L."/>
            <person name="Li R.F."/>
            <person name="Zhang Y.Q."/>
            <person name="Sun C.H."/>
        </authorList>
    </citation>
    <scope>NUCLEOTIDE SEQUENCE [LARGE SCALE GENOMIC DNA]</scope>
    <source>
        <strain evidence="7 8">CGMCC 4.7182</strain>
    </source>
</reference>
<protein>
    <submittedName>
        <fullName evidence="7">Copper oxidase</fullName>
    </submittedName>
</protein>
<evidence type="ECO:0000256" key="3">
    <source>
        <dbReference type="ARBA" id="ARBA00023002"/>
    </source>
</evidence>
<feature type="domain" description="Plastocyanin-like" evidence="6">
    <location>
        <begin position="86"/>
        <end position="193"/>
    </location>
</feature>
<evidence type="ECO:0000256" key="1">
    <source>
        <dbReference type="ARBA" id="ARBA00010609"/>
    </source>
</evidence>
<evidence type="ECO:0000259" key="6">
    <source>
        <dbReference type="Pfam" id="PF07732"/>
    </source>
</evidence>
<dbReference type="PANTHER" id="PTHR48267:SF1">
    <property type="entry name" value="BILIRUBIN OXIDASE"/>
    <property type="match status" value="1"/>
</dbReference>
<keyword evidence="2" id="KW-0479">Metal-binding</keyword>
<keyword evidence="3" id="KW-0560">Oxidoreductase</keyword>
<dbReference type="InterPro" id="IPR045087">
    <property type="entry name" value="Cu-oxidase_fam"/>
</dbReference>
<dbReference type="PANTHER" id="PTHR48267">
    <property type="entry name" value="CUPREDOXIN SUPERFAMILY PROTEIN"/>
    <property type="match status" value="1"/>
</dbReference>
<dbReference type="InterPro" id="IPR011707">
    <property type="entry name" value="Cu-oxidase-like_N"/>
</dbReference>
<dbReference type="Pfam" id="PF00394">
    <property type="entry name" value="Cu-oxidase"/>
    <property type="match status" value="1"/>
</dbReference>
<accession>A0ABY2SAW4</accession>
<dbReference type="CDD" id="cd13890">
    <property type="entry name" value="CuRO_3_CueO_FtsP"/>
    <property type="match status" value="1"/>
</dbReference>
<dbReference type="SUPFAM" id="SSF49503">
    <property type="entry name" value="Cupredoxins"/>
    <property type="match status" value="3"/>
</dbReference>
<dbReference type="CDD" id="cd04232">
    <property type="entry name" value="CuRO_1_CueO_FtsP"/>
    <property type="match status" value="1"/>
</dbReference>
<comment type="caution">
    <text evidence="7">The sequence shown here is derived from an EMBL/GenBank/DDBJ whole genome shotgun (WGS) entry which is preliminary data.</text>
</comment>
<evidence type="ECO:0000256" key="2">
    <source>
        <dbReference type="ARBA" id="ARBA00022723"/>
    </source>
</evidence>
<feature type="domain" description="Plastocyanin-like" evidence="4">
    <location>
        <begin position="228"/>
        <end position="312"/>
    </location>
</feature>
<dbReference type="Gene3D" id="2.60.40.420">
    <property type="entry name" value="Cupredoxins - blue copper proteins"/>
    <property type="match status" value="3"/>
</dbReference>
<dbReference type="CDD" id="cd13867">
    <property type="entry name" value="CuRO_2_CueO_FtsP"/>
    <property type="match status" value="1"/>
</dbReference>
<dbReference type="InterPro" id="IPR001117">
    <property type="entry name" value="Cu-oxidase_2nd"/>
</dbReference>
<dbReference type="InterPro" id="IPR011706">
    <property type="entry name" value="Cu-oxidase_C"/>
</dbReference>
<proteinExistence type="inferred from homology"/>
<evidence type="ECO:0000259" key="4">
    <source>
        <dbReference type="Pfam" id="PF00394"/>
    </source>
</evidence>
<dbReference type="EMBL" id="SWMS01000001">
    <property type="protein sequence ID" value="TKG73040.1"/>
    <property type="molecule type" value="Genomic_DNA"/>
</dbReference>
<name>A0ABY2SAW4_9PSEU</name>
<dbReference type="RefSeq" id="WP_137092716.1">
    <property type="nucleotide sequence ID" value="NZ_SWMS01000001.1"/>
</dbReference>
<keyword evidence="8" id="KW-1185">Reference proteome</keyword>
<dbReference type="Pfam" id="PF07732">
    <property type="entry name" value="Cu-oxidase_3"/>
    <property type="match status" value="1"/>
</dbReference>
<dbReference type="PROSITE" id="PS00080">
    <property type="entry name" value="MULTICOPPER_OXIDASE2"/>
    <property type="match status" value="1"/>
</dbReference>
<gene>
    <name evidence="7" type="ORF">FCN18_00070</name>
</gene>
<dbReference type="InterPro" id="IPR002355">
    <property type="entry name" value="Cu_oxidase_Cu_BS"/>
</dbReference>